<dbReference type="GO" id="GO:0005829">
    <property type="term" value="C:cytosol"/>
    <property type="evidence" value="ECO:0007669"/>
    <property type="project" value="TreeGrafter"/>
</dbReference>
<feature type="binding site" evidence="8">
    <location>
        <begin position="147"/>
        <end position="150"/>
    </location>
    <ligand>
        <name>ATP</name>
        <dbReference type="ChEBI" id="CHEBI:30616"/>
    </ligand>
</feature>
<dbReference type="PANTHER" id="PTHR21299">
    <property type="entry name" value="CYTIDYLATE KINASE/PANTOATE-BETA-ALANINE LIGASE"/>
    <property type="match status" value="1"/>
</dbReference>
<evidence type="ECO:0000256" key="4">
    <source>
        <dbReference type="ARBA" id="ARBA00022655"/>
    </source>
</evidence>
<organism evidence="9 10">
    <name type="scientific">Pseudochryseolinea flava</name>
    <dbReference type="NCBI Taxonomy" id="2059302"/>
    <lineage>
        <taxon>Bacteria</taxon>
        <taxon>Pseudomonadati</taxon>
        <taxon>Bacteroidota</taxon>
        <taxon>Cytophagia</taxon>
        <taxon>Cytophagales</taxon>
        <taxon>Fulvivirgaceae</taxon>
        <taxon>Pseudochryseolinea</taxon>
    </lineage>
</organism>
<protein>
    <recommendedName>
        <fullName evidence="8">Pantothenate synthetase</fullName>
        <shortName evidence="8">PS</shortName>
        <ecNumber evidence="8">6.3.2.1</ecNumber>
    </recommendedName>
    <alternativeName>
        <fullName evidence="8">Pantoate--beta-alanine ligase</fullName>
    </alternativeName>
    <alternativeName>
        <fullName evidence="8">Pantoate-activating enzyme</fullName>
    </alternativeName>
</protein>
<dbReference type="CDD" id="cd00560">
    <property type="entry name" value="PanC"/>
    <property type="match status" value="1"/>
</dbReference>
<dbReference type="Pfam" id="PF02569">
    <property type="entry name" value="Pantoate_ligase"/>
    <property type="match status" value="1"/>
</dbReference>
<comment type="miscellaneous">
    <text evidence="8">The reaction proceeds by a bi uni uni bi ping pong mechanism.</text>
</comment>
<comment type="catalytic activity">
    <reaction evidence="7 8">
        <text>(R)-pantoate + beta-alanine + ATP = (R)-pantothenate + AMP + diphosphate + H(+)</text>
        <dbReference type="Rhea" id="RHEA:10912"/>
        <dbReference type="ChEBI" id="CHEBI:15378"/>
        <dbReference type="ChEBI" id="CHEBI:15980"/>
        <dbReference type="ChEBI" id="CHEBI:29032"/>
        <dbReference type="ChEBI" id="CHEBI:30616"/>
        <dbReference type="ChEBI" id="CHEBI:33019"/>
        <dbReference type="ChEBI" id="CHEBI:57966"/>
        <dbReference type="ChEBI" id="CHEBI:456215"/>
        <dbReference type="EC" id="6.3.2.1"/>
    </reaction>
</comment>
<dbReference type="RefSeq" id="WP_112745584.1">
    <property type="nucleotide sequence ID" value="NZ_QMFY01000001.1"/>
</dbReference>
<comment type="pathway">
    <text evidence="1 8">Cofactor biosynthesis; (R)-pantothenate biosynthesis; (R)-pantothenate from (R)-pantoate and beta-alanine: step 1/1.</text>
</comment>
<dbReference type="InterPro" id="IPR042176">
    <property type="entry name" value="Pantoate_ligase_C"/>
</dbReference>
<comment type="subunit">
    <text evidence="8">Homodimer.</text>
</comment>
<dbReference type="SUPFAM" id="SSF52374">
    <property type="entry name" value="Nucleotidylyl transferase"/>
    <property type="match status" value="1"/>
</dbReference>
<proteinExistence type="inferred from homology"/>
<keyword evidence="4 8" id="KW-0566">Pantothenate biosynthesis</keyword>
<evidence type="ECO:0000256" key="5">
    <source>
        <dbReference type="ARBA" id="ARBA00022741"/>
    </source>
</evidence>
<evidence type="ECO:0000313" key="10">
    <source>
        <dbReference type="Proteomes" id="UP000251889"/>
    </source>
</evidence>
<keyword evidence="8" id="KW-0963">Cytoplasm</keyword>
<evidence type="ECO:0000256" key="3">
    <source>
        <dbReference type="ARBA" id="ARBA00022598"/>
    </source>
</evidence>
<dbReference type="PANTHER" id="PTHR21299:SF1">
    <property type="entry name" value="PANTOATE--BETA-ALANINE LIGASE"/>
    <property type="match status" value="1"/>
</dbReference>
<dbReference type="Gene3D" id="3.40.50.620">
    <property type="entry name" value="HUPs"/>
    <property type="match status" value="1"/>
</dbReference>
<keyword evidence="5 8" id="KW-0547">Nucleotide-binding</keyword>
<evidence type="ECO:0000313" key="9">
    <source>
        <dbReference type="EMBL" id="RAW03369.1"/>
    </source>
</evidence>
<dbReference type="GO" id="GO:0005524">
    <property type="term" value="F:ATP binding"/>
    <property type="evidence" value="ECO:0007669"/>
    <property type="project" value="UniProtKB-KW"/>
</dbReference>
<reference evidence="9 10" key="1">
    <citation type="submission" date="2018-06" db="EMBL/GenBank/DDBJ databases">
        <title>Chryseolinea flavus sp. nov., a member of the phylum Bacteroidetes isolated from soil.</title>
        <authorList>
            <person name="Li Y."/>
            <person name="Wang J."/>
        </authorList>
    </citation>
    <scope>NUCLEOTIDE SEQUENCE [LARGE SCALE GENOMIC DNA]</scope>
    <source>
        <strain evidence="9 10">SDU1-6</strain>
    </source>
</reference>
<sequence length="280" mass="31689">MEIFNEIAPLKAFLKAKKQALNSIGLVPTMGALHSGHISLIEASKAENDLTVCSIFVNPAQFNNPNDLQRYPRTLDKDTLLLKKVECDAIFCPDSTEMYRHQPLIKFDFGHLDKIMEGKFRPGHFSGVALVVSKLFNIVEPHHAYFGQKDWQQYSIIRQLVDDLNFNLILHSVPTSREPDGLAMSSRNLRLNESQRQKAIVFFEALTFAKRALNDGAPLVQVQQKVMQLVEKDAEIKLEYFELADSKNLNLLENVKGASQPIMCIAGFVGEIRLIDNMFL</sequence>
<dbReference type="GO" id="GO:0004592">
    <property type="term" value="F:pantoate-beta-alanine ligase activity"/>
    <property type="evidence" value="ECO:0007669"/>
    <property type="project" value="UniProtKB-UniRule"/>
</dbReference>
<comment type="function">
    <text evidence="8">Catalyzes the condensation of pantoate with beta-alanine in an ATP-dependent reaction via a pantoyl-adenylate intermediate.</text>
</comment>
<feature type="binding site" evidence="8">
    <location>
        <position position="61"/>
    </location>
    <ligand>
        <name>beta-alanine</name>
        <dbReference type="ChEBI" id="CHEBI:57966"/>
    </ligand>
</feature>
<dbReference type="Proteomes" id="UP000251889">
    <property type="component" value="Unassembled WGS sequence"/>
</dbReference>
<keyword evidence="3 8" id="KW-0436">Ligase</keyword>
<dbReference type="EC" id="6.3.2.1" evidence="8"/>
<dbReference type="InterPro" id="IPR014729">
    <property type="entry name" value="Rossmann-like_a/b/a_fold"/>
</dbReference>
<feature type="active site" description="Proton donor" evidence="8">
    <location>
        <position position="37"/>
    </location>
</feature>
<dbReference type="Gene3D" id="3.30.1300.10">
    <property type="entry name" value="Pantoate-beta-alanine ligase, C-terminal domain"/>
    <property type="match status" value="1"/>
</dbReference>
<feature type="binding site" evidence="8">
    <location>
        <begin position="184"/>
        <end position="187"/>
    </location>
    <ligand>
        <name>ATP</name>
        <dbReference type="ChEBI" id="CHEBI:30616"/>
    </ligand>
</feature>
<dbReference type="InterPro" id="IPR003721">
    <property type="entry name" value="Pantoate_ligase"/>
</dbReference>
<comment type="caution">
    <text evidence="9">The sequence shown here is derived from an EMBL/GenBank/DDBJ whole genome shotgun (WGS) entry which is preliminary data.</text>
</comment>
<comment type="similarity">
    <text evidence="2 8">Belongs to the pantothenate synthetase family.</text>
</comment>
<comment type="caution">
    <text evidence="8">Lacks conserved residue(s) required for the propagation of feature annotation.</text>
</comment>
<accession>A0A364YAN1</accession>
<comment type="subcellular location">
    <subcellularLocation>
        <location evidence="8">Cytoplasm</location>
    </subcellularLocation>
</comment>
<dbReference type="OrthoDB" id="9773087at2"/>
<evidence type="ECO:0000256" key="8">
    <source>
        <dbReference type="HAMAP-Rule" id="MF_00158"/>
    </source>
</evidence>
<feature type="binding site" evidence="8">
    <location>
        <position position="61"/>
    </location>
    <ligand>
        <name>(R)-pantoate</name>
        <dbReference type="ChEBI" id="CHEBI:15980"/>
    </ligand>
</feature>
<name>A0A364YAN1_9BACT</name>
<dbReference type="GO" id="GO:0015940">
    <property type="term" value="P:pantothenate biosynthetic process"/>
    <property type="evidence" value="ECO:0007669"/>
    <property type="project" value="UniProtKB-UniRule"/>
</dbReference>
<evidence type="ECO:0000256" key="7">
    <source>
        <dbReference type="ARBA" id="ARBA00048258"/>
    </source>
</evidence>
<evidence type="ECO:0000256" key="6">
    <source>
        <dbReference type="ARBA" id="ARBA00022840"/>
    </source>
</evidence>
<feature type="binding site" evidence="8">
    <location>
        <begin position="30"/>
        <end position="37"/>
    </location>
    <ligand>
        <name>ATP</name>
        <dbReference type="ChEBI" id="CHEBI:30616"/>
    </ligand>
</feature>
<dbReference type="UniPathway" id="UPA00028">
    <property type="reaction ID" value="UER00005"/>
</dbReference>
<evidence type="ECO:0000256" key="1">
    <source>
        <dbReference type="ARBA" id="ARBA00004990"/>
    </source>
</evidence>
<dbReference type="NCBIfam" id="TIGR00018">
    <property type="entry name" value="panC"/>
    <property type="match status" value="1"/>
</dbReference>
<dbReference type="EMBL" id="QMFY01000001">
    <property type="protein sequence ID" value="RAW03369.1"/>
    <property type="molecule type" value="Genomic_DNA"/>
</dbReference>
<dbReference type="HAMAP" id="MF_00158">
    <property type="entry name" value="PanC"/>
    <property type="match status" value="1"/>
</dbReference>
<keyword evidence="6 8" id="KW-0067">ATP-binding</keyword>
<evidence type="ECO:0000256" key="2">
    <source>
        <dbReference type="ARBA" id="ARBA00009256"/>
    </source>
</evidence>
<gene>
    <name evidence="8" type="primary">panC</name>
    <name evidence="9" type="ORF">DQQ10_04595</name>
</gene>
<dbReference type="AlphaFoldDB" id="A0A364YAN1"/>
<feature type="binding site" evidence="8">
    <location>
        <position position="153"/>
    </location>
    <ligand>
        <name>(R)-pantoate</name>
        <dbReference type="ChEBI" id="CHEBI:15980"/>
    </ligand>
</feature>
<keyword evidence="10" id="KW-1185">Reference proteome</keyword>